<dbReference type="Proteomes" id="UP000653454">
    <property type="component" value="Unassembled WGS sequence"/>
</dbReference>
<evidence type="ECO:0000313" key="2">
    <source>
        <dbReference type="Proteomes" id="UP000653454"/>
    </source>
</evidence>
<proteinExistence type="predicted"/>
<sequence>MPIARQLSFEESERGLPGCAPRQACSALLQRYWRAPALVRFCGCGRRLRCPASSVQDHRTVELNNRSQFKFCQPTTNWPMCSPGQIALISNTTFARLDPDELEELHHQNVHLTPAKITFNCRCRQPNYWKFHSTSSDLKAQYFTCQALPNCRTGDACGTVRADLHSLYQSCLCPRHHICVHNGGVTYINMSELLYRGRGRQAYCQRVSDDYDEDYYYDN</sequence>
<name>A0A8S4CUG6_PLUXY</name>
<reference evidence="1" key="1">
    <citation type="submission" date="2020-11" db="EMBL/GenBank/DDBJ databases">
        <authorList>
            <person name="Whiteford S."/>
        </authorList>
    </citation>
    <scope>NUCLEOTIDE SEQUENCE</scope>
</reference>
<dbReference type="AlphaFoldDB" id="A0A8S4CUG6"/>
<gene>
    <name evidence="1" type="ORF">PLXY2_LOCUS268</name>
</gene>
<dbReference type="EMBL" id="CAJHNJ030000001">
    <property type="protein sequence ID" value="CAG9087916.1"/>
    <property type="molecule type" value="Genomic_DNA"/>
</dbReference>
<keyword evidence="2" id="KW-1185">Reference proteome</keyword>
<organism evidence="1 2">
    <name type="scientific">Plutella xylostella</name>
    <name type="common">Diamondback moth</name>
    <name type="synonym">Plutella maculipennis</name>
    <dbReference type="NCBI Taxonomy" id="51655"/>
    <lineage>
        <taxon>Eukaryota</taxon>
        <taxon>Metazoa</taxon>
        <taxon>Ecdysozoa</taxon>
        <taxon>Arthropoda</taxon>
        <taxon>Hexapoda</taxon>
        <taxon>Insecta</taxon>
        <taxon>Pterygota</taxon>
        <taxon>Neoptera</taxon>
        <taxon>Endopterygota</taxon>
        <taxon>Lepidoptera</taxon>
        <taxon>Glossata</taxon>
        <taxon>Ditrysia</taxon>
        <taxon>Yponomeutoidea</taxon>
        <taxon>Plutellidae</taxon>
        <taxon>Plutella</taxon>
    </lineage>
</organism>
<protein>
    <submittedName>
        <fullName evidence="1">(diamondback moth) hypothetical protein</fullName>
    </submittedName>
</protein>
<comment type="caution">
    <text evidence="1">The sequence shown here is derived from an EMBL/GenBank/DDBJ whole genome shotgun (WGS) entry which is preliminary data.</text>
</comment>
<accession>A0A8S4CUG6</accession>
<evidence type="ECO:0000313" key="1">
    <source>
        <dbReference type="EMBL" id="CAG9087916.1"/>
    </source>
</evidence>
<dbReference type="Gene3D" id="2.20.20.160">
    <property type="match status" value="1"/>
</dbReference>